<comment type="caution">
    <text evidence="5">The sequence shown here is derived from an EMBL/GenBank/DDBJ whole genome shotgun (WGS) entry which is preliminary data.</text>
</comment>
<dbReference type="Proteomes" id="UP000253805">
    <property type="component" value="Unassembled WGS sequence"/>
</dbReference>
<dbReference type="GO" id="GO:0016646">
    <property type="term" value="F:oxidoreductase activity, acting on the CH-NH group of donors, NAD or NADP as acceptor"/>
    <property type="evidence" value="ECO:0007669"/>
    <property type="project" value="UniProtKB-ARBA"/>
</dbReference>
<evidence type="ECO:0000259" key="4">
    <source>
        <dbReference type="SMART" id="SM00903"/>
    </source>
</evidence>
<reference evidence="5 6" key="1">
    <citation type="journal article" date="2018" name="Elife">
        <title>Discovery and characterization of a prevalent human gut bacterial enzyme sufficient for the inactivation of a family of plant toxins.</title>
        <authorList>
            <person name="Koppel N."/>
            <person name="Bisanz J.E."/>
            <person name="Pandelia M.E."/>
            <person name="Turnbaugh P.J."/>
            <person name="Balskus E.P."/>
        </authorList>
    </citation>
    <scope>NUCLEOTIDE SEQUENCE [LARGE SCALE GENOMIC DNA]</scope>
    <source>
        <strain evidence="5 6">OB21 GAM 11</strain>
    </source>
</reference>
<comment type="cofactor">
    <cofactor evidence="1">
        <name>FMN</name>
        <dbReference type="ChEBI" id="CHEBI:58210"/>
    </cofactor>
</comment>
<evidence type="ECO:0000256" key="1">
    <source>
        <dbReference type="ARBA" id="ARBA00001917"/>
    </source>
</evidence>
<dbReference type="Gene3D" id="2.30.110.10">
    <property type="entry name" value="Electron Transport, Fmn-binding Protein, Chain A"/>
    <property type="match status" value="1"/>
</dbReference>
<gene>
    <name evidence="5" type="ORF">C1850_08475</name>
</gene>
<dbReference type="SUPFAM" id="SSF50475">
    <property type="entry name" value="FMN-binding split barrel"/>
    <property type="match status" value="1"/>
</dbReference>
<comment type="similarity">
    <text evidence="3">Belongs to the flavoredoxin family.</text>
</comment>
<name>A0A369NWN3_9ACTN</name>
<dbReference type="Pfam" id="PF01613">
    <property type="entry name" value="Flavin_Reduct"/>
    <property type="match status" value="1"/>
</dbReference>
<dbReference type="RefSeq" id="WP_114549347.1">
    <property type="nucleotide sequence ID" value="NZ_DBFWAD010000094.1"/>
</dbReference>
<feature type="domain" description="Flavin reductase like" evidence="4">
    <location>
        <begin position="11"/>
        <end position="158"/>
    </location>
</feature>
<dbReference type="EMBL" id="PPUT01000022">
    <property type="protein sequence ID" value="RDC43109.1"/>
    <property type="molecule type" value="Genomic_DNA"/>
</dbReference>
<organism evidence="5 6">
    <name type="scientific">Adlercreutzia equolifaciens subsp. celatus</name>
    <dbReference type="NCBI Taxonomy" id="394340"/>
    <lineage>
        <taxon>Bacteria</taxon>
        <taxon>Bacillati</taxon>
        <taxon>Actinomycetota</taxon>
        <taxon>Coriobacteriia</taxon>
        <taxon>Eggerthellales</taxon>
        <taxon>Eggerthellaceae</taxon>
        <taxon>Adlercreutzia</taxon>
    </lineage>
</organism>
<protein>
    <recommendedName>
        <fullName evidence="4">Flavin reductase like domain-containing protein</fullName>
    </recommendedName>
</protein>
<evidence type="ECO:0000256" key="2">
    <source>
        <dbReference type="ARBA" id="ARBA00022630"/>
    </source>
</evidence>
<dbReference type="InterPro" id="IPR002563">
    <property type="entry name" value="Flavin_Rdtase-like_dom"/>
</dbReference>
<accession>A0A369NWN3</accession>
<dbReference type="InterPro" id="IPR012349">
    <property type="entry name" value="Split_barrel_FMN-bd"/>
</dbReference>
<dbReference type="SMART" id="SM00903">
    <property type="entry name" value="Flavin_Reduct"/>
    <property type="match status" value="1"/>
</dbReference>
<evidence type="ECO:0000256" key="3">
    <source>
        <dbReference type="ARBA" id="ARBA00038054"/>
    </source>
</evidence>
<proteinExistence type="inferred from homology"/>
<dbReference type="GO" id="GO:0010181">
    <property type="term" value="F:FMN binding"/>
    <property type="evidence" value="ECO:0007669"/>
    <property type="project" value="InterPro"/>
</dbReference>
<sequence>MDITPFAVNQFIPHPMMVFAASTYNKDESPHLALVSWVNFYWDDGLGVTLCMDGDKAVKRNFEREGALVLNALSRDMFDAVEALGRASGAEKDKAIARFALEAAEHVHAPRLCESPLRYELSLRENFSYKGSNLYLCAIDSVSAADDAVSDDGSSYDIVAANPLLASQKNYCCLGAQDVLGAWC</sequence>
<keyword evidence="2" id="KW-0285">Flavoprotein</keyword>
<dbReference type="PANTHER" id="PTHR43567:SF1">
    <property type="entry name" value="FLAVOREDOXIN"/>
    <property type="match status" value="1"/>
</dbReference>
<dbReference type="PANTHER" id="PTHR43567">
    <property type="entry name" value="FLAVOREDOXIN-RELATED-RELATED"/>
    <property type="match status" value="1"/>
</dbReference>
<evidence type="ECO:0000313" key="6">
    <source>
        <dbReference type="Proteomes" id="UP000253805"/>
    </source>
</evidence>
<evidence type="ECO:0000313" key="5">
    <source>
        <dbReference type="EMBL" id="RDC43109.1"/>
    </source>
</evidence>
<dbReference type="InterPro" id="IPR052174">
    <property type="entry name" value="Flavoredoxin"/>
</dbReference>
<dbReference type="AlphaFoldDB" id="A0A369NWN3"/>